<dbReference type="SMART" id="SM00456">
    <property type="entry name" value="WW"/>
    <property type="match status" value="3"/>
</dbReference>
<comment type="caution">
    <text evidence="7">The sequence shown here is derived from an EMBL/GenBank/DDBJ whole genome shotgun (WGS) entry which is preliminary data.</text>
</comment>
<dbReference type="PROSITE" id="PS50020">
    <property type="entry name" value="WW_DOMAIN_2"/>
    <property type="match status" value="3"/>
</dbReference>
<dbReference type="InterPro" id="IPR036020">
    <property type="entry name" value="WW_dom_sf"/>
</dbReference>
<feature type="compositionally biased region" description="Basic and acidic residues" evidence="4">
    <location>
        <begin position="555"/>
        <end position="565"/>
    </location>
</feature>
<dbReference type="Proteomes" id="UP000284403">
    <property type="component" value="Unassembled WGS sequence"/>
</dbReference>
<name>A0A422QCE3_9TRYP</name>
<feature type="domain" description="WW" evidence="6">
    <location>
        <begin position="670"/>
        <end position="704"/>
    </location>
</feature>
<dbReference type="EMBL" id="MKKU01000002">
    <property type="protein sequence ID" value="RNF27609.1"/>
    <property type="molecule type" value="Genomic_DNA"/>
</dbReference>
<keyword evidence="5" id="KW-0472">Membrane</keyword>
<evidence type="ECO:0000256" key="1">
    <source>
        <dbReference type="ARBA" id="ARBA00004496"/>
    </source>
</evidence>
<reference evidence="7 8" key="1">
    <citation type="journal article" date="2018" name="BMC Genomics">
        <title>Genomic comparison of Trypanosoma conorhini and Trypanosoma rangeli to Trypanosoma cruzi strains of high and low virulence.</title>
        <authorList>
            <person name="Bradwell K.R."/>
            <person name="Koparde V.N."/>
            <person name="Matveyev A.V."/>
            <person name="Serrano M.G."/>
            <person name="Alves J.M."/>
            <person name="Parikh H."/>
            <person name="Huang B."/>
            <person name="Lee V."/>
            <person name="Espinosa-Alvarez O."/>
            <person name="Ortiz P.A."/>
            <person name="Costa-Martins A.G."/>
            <person name="Teixeira M.M."/>
            <person name="Buck G.A."/>
        </authorList>
    </citation>
    <scope>NUCLEOTIDE SEQUENCE [LARGE SCALE GENOMIC DNA]</scope>
    <source>
        <strain evidence="7 8">025E</strain>
    </source>
</reference>
<dbReference type="SUPFAM" id="SSF51045">
    <property type="entry name" value="WW domain"/>
    <property type="match status" value="3"/>
</dbReference>
<keyword evidence="5" id="KW-0812">Transmembrane</keyword>
<organism evidence="7 8">
    <name type="scientific">Trypanosoma conorhini</name>
    <dbReference type="NCBI Taxonomy" id="83891"/>
    <lineage>
        <taxon>Eukaryota</taxon>
        <taxon>Discoba</taxon>
        <taxon>Euglenozoa</taxon>
        <taxon>Kinetoplastea</taxon>
        <taxon>Metakinetoplastina</taxon>
        <taxon>Trypanosomatida</taxon>
        <taxon>Trypanosomatidae</taxon>
        <taxon>Trypanosoma</taxon>
    </lineage>
</organism>
<proteinExistence type="predicted"/>
<keyword evidence="3" id="KW-0597">Phosphoprotein</keyword>
<dbReference type="RefSeq" id="XP_029232815.1">
    <property type="nucleotide sequence ID" value="XM_029367119.1"/>
</dbReference>
<feature type="compositionally biased region" description="Basic and acidic residues" evidence="4">
    <location>
        <begin position="770"/>
        <end position="780"/>
    </location>
</feature>
<feature type="compositionally biased region" description="Polar residues" evidence="4">
    <location>
        <begin position="496"/>
        <end position="506"/>
    </location>
</feature>
<feature type="compositionally biased region" description="Basic and acidic residues" evidence="4">
    <location>
        <begin position="507"/>
        <end position="526"/>
    </location>
</feature>
<dbReference type="GO" id="GO:0005737">
    <property type="term" value="C:cytoplasm"/>
    <property type="evidence" value="ECO:0007669"/>
    <property type="project" value="UniProtKB-SubCell"/>
</dbReference>
<dbReference type="AlphaFoldDB" id="A0A422QCE3"/>
<evidence type="ECO:0000256" key="5">
    <source>
        <dbReference type="SAM" id="Phobius"/>
    </source>
</evidence>
<evidence type="ECO:0000313" key="8">
    <source>
        <dbReference type="Proteomes" id="UP000284403"/>
    </source>
</evidence>
<dbReference type="InterPro" id="IPR051105">
    <property type="entry name" value="WWC/KIBRA_Hippo_Reg"/>
</dbReference>
<feature type="compositionally biased region" description="Polar residues" evidence="4">
    <location>
        <begin position="758"/>
        <end position="769"/>
    </location>
</feature>
<dbReference type="OrthoDB" id="3045089at2759"/>
<feature type="transmembrane region" description="Helical" evidence="5">
    <location>
        <begin position="54"/>
        <end position="79"/>
    </location>
</feature>
<protein>
    <recommendedName>
        <fullName evidence="6">WW domain-containing protein</fullName>
    </recommendedName>
</protein>
<dbReference type="InterPro" id="IPR001202">
    <property type="entry name" value="WW_dom"/>
</dbReference>
<dbReference type="Pfam" id="PF00397">
    <property type="entry name" value="WW"/>
    <property type="match status" value="3"/>
</dbReference>
<feature type="region of interest" description="Disordered" evidence="4">
    <location>
        <begin position="754"/>
        <end position="780"/>
    </location>
</feature>
<feature type="domain" description="WW" evidence="6">
    <location>
        <begin position="779"/>
        <end position="807"/>
    </location>
</feature>
<dbReference type="PANTHER" id="PTHR14791">
    <property type="entry name" value="BOMB/KIRA PROTEINS"/>
    <property type="match status" value="1"/>
</dbReference>
<gene>
    <name evidence="7" type="ORF">Tco025E_00170</name>
</gene>
<feature type="domain" description="WW" evidence="6">
    <location>
        <begin position="724"/>
        <end position="752"/>
    </location>
</feature>
<evidence type="ECO:0000259" key="6">
    <source>
        <dbReference type="PROSITE" id="PS50020"/>
    </source>
</evidence>
<dbReference type="GeneID" id="40313781"/>
<evidence type="ECO:0000256" key="4">
    <source>
        <dbReference type="SAM" id="MobiDB-lite"/>
    </source>
</evidence>
<keyword evidence="8" id="KW-1185">Reference proteome</keyword>
<feature type="region of interest" description="Disordered" evidence="4">
    <location>
        <begin position="280"/>
        <end position="327"/>
    </location>
</feature>
<dbReference type="PANTHER" id="PTHR14791:SF29">
    <property type="entry name" value="PROTEIN KIBRA"/>
    <property type="match status" value="1"/>
</dbReference>
<evidence type="ECO:0000313" key="7">
    <source>
        <dbReference type="EMBL" id="RNF27609.1"/>
    </source>
</evidence>
<accession>A0A422QCE3</accession>
<dbReference type="CDD" id="cd00201">
    <property type="entry name" value="WW"/>
    <property type="match status" value="3"/>
</dbReference>
<feature type="region of interest" description="Disordered" evidence="4">
    <location>
        <begin position="496"/>
        <end position="565"/>
    </location>
</feature>
<comment type="subcellular location">
    <subcellularLocation>
        <location evidence="1">Cytoplasm</location>
    </subcellularLocation>
</comment>
<dbReference type="Gene3D" id="2.20.70.10">
    <property type="match status" value="3"/>
</dbReference>
<keyword evidence="2" id="KW-0963">Cytoplasm</keyword>
<keyword evidence="5" id="KW-1133">Transmembrane helix</keyword>
<evidence type="ECO:0000256" key="2">
    <source>
        <dbReference type="ARBA" id="ARBA00022490"/>
    </source>
</evidence>
<evidence type="ECO:0000256" key="3">
    <source>
        <dbReference type="ARBA" id="ARBA00022553"/>
    </source>
</evidence>
<sequence length="812" mass="88747">MCGCAPQKEDAATRQRCKLSELSSSLWRDICASVHDPLHLCFGVHPLRRACATWFLYCPLISVLFLPLLLNPSFFFALLLLSTLGERRKEAGVAAMALAASSPLLYSRYSECVPLIDPVNRPSRASYEDHRNDGGAIKQYDDADDENVAFLSSVQTPSELCLALACVARRREALRSSERGPLLVFVPFHEPRDEVFVEVPVAAFGDAGRRRRGLQLLPLNDYSSLCADARDGLPPRRGFFVTFRTRAAQQRFRAAMHQNIRGCAQCGPLDGGLAVPRAMGPPTDAAEHRTRDMGSVQRGGERDGRAAATTSHRLVAQPKPASEARGATSFIDSLLAERDRRRAEYIAGIQASPPGETRQGGGIEFNTWSRQQQSLHPELWNVIDGAIARQAEAEWRVGHPRDASPSSHQNPLPPPLAEREALLRELRTAVEMYDNMSDAQGSGEMSLMGAARQFLRQHQNHLWQLQHAAGAPPYQSAVAVCQDDPKTHPPVLSAAATAQSPLTVNRSSEEALQPRHTDAPEQREPQDPLQQTLPSPPPLMQQSALGPEEAEAEAEEGRRLQEELQRAREIESRILSSSHAASPSLLASKGVFGRAPKTSWLPSASLGVDAGKEEVAKEAHGGAEKGGSVNAEFETAAVTSSLAQVEVQPAGATSKAVADAPKKEAEAKFRQCGAGWRSVLDPASGKTYYVHVATKKTTWNVEDTFKGEPQETGVGEVAACGAEWRAVADPSSGRTYYVHRKTKATTWKLEDTLREDGGTSSATLTSSQQPEKKQQLTEWAERKDPATGKVYYYNKKTKQTTWKRAETDLDPL</sequence>